<evidence type="ECO:0000313" key="2">
    <source>
        <dbReference type="Proteomes" id="UP001501444"/>
    </source>
</evidence>
<dbReference type="EMBL" id="BAAARV010000032">
    <property type="protein sequence ID" value="GAA2352453.1"/>
    <property type="molecule type" value="Genomic_DNA"/>
</dbReference>
<sequence length="423" mass="46601">MRMNASTQPGAWTAAMPITVGQRFRREATQEPLYLAGMAHQPRHQWDRSGRLKDTFAIETVAVSGSPQCLGLRANARRKQRVSTMPDCAPGGRYASRVTHEKEIVEPVDLCLPNGRLNPAAVGWTRRPLHRANLRGWGRTKRWEYWGIVTPAHIIGLVASSLDYAGVHAVYVLDRATKVELNKDVVVPFARGAVLPPVSGAGTASVRGAGLSIDIDQTPEGSTIRAAAPGVEIDLVVPLPPGHESLGVVVPWSARRFQYTVKDVGRPVRGSLRVNDTTHTVAEEDSFAVLDHGRGKWPYAIRWNWAAGSGPGVSIQLGGKWTDGTGSTENALFVGGRLHKLGAELRWSYDRRDWLRPWRISGDRVEVEFHPFHEKIARTNLGIVANETHQCFGHFSGWAQADDGERVSLDGLVGWAEEAHNRW</sequence>
<gene>
    <name evidence="1" type="ORF">GCM10010170_043360</name>
</gene>
<name>A0ABN3GIF9_9ACTN</name>
<comment type="caution">
    <text evidence="1">The sequence shown here is derived from an EMBL/GenBank/DDBJ whole genome shotgun (WGS) entry which is preliminary data.</text>
</comment>
<reference evidence="1 2" key="1">
    <citation type="journal article" date="2019" name="Int. J. Syst. Evol. Microbiol.">
        <title>The Global Catalogue of Microorganisms (GCM) 10K type strain sequencing project: providing services to taxonomists for standard genome sequencing and annotation.</title>
        <authorList>
            <consortium name="The Broad Institute Genomics Platform"/>
            <consortium name="The Broad Institute Genome Sequencing Center for Infectious Disease"/>
            <person name="Wu L."/>
            <person name="Ma J."/>
        </authorList>
    </citation>
    <scope>NUCLEOTIDE SEQUENCE [LARGE SCALE GENOMIC DNA]</scope>
    <source>
        <strain evidence="1 2">JCM 3272</strain>
    </source>
</reference>
<dbReference type="Proteomes" id="UP001501444">
    <property type="component" value="Unassembled WGS sequence"/>
</dbReference>
<protein>
    <submittedName>
        <fullName evidence="1">DUF2804 domain-containing protein</fullName>
    </submittedName>
</protein>
<dbReference type="PANTHER" id="PTHR35868:SF3">
    <property type="entry name" value="DUF2804 DOMAIN-CONTAINING PROTEIN"/>
    <property type="match status" value="1"/>
</dbReference>
<dbReference type="PANTHER" id="PTHR35868">
    <property type="entry name" value="DUF2804 DOMAIN-CONTAINING PROTEIN-RELATED"/>
    <property type="match status" value="1"/>
</dbReference>
<organism evidence="1 2">
    <name type="scientific">Dactylosporangium salmoneum</name>
    <dbReference type="NCBI Taxonomy" id="53361"/>
    <lineage>
        <taxon>Bacteria</taxon>
        <taxon>Bacillati</taxon>
        <taxon>Actinomycetota</taxon>
        <taxon>Actinomycetes</taxon>
        <taxon>Micromonosporales</taxon>
        <taxon>Micromonosporaceae</taxon>
        <taxon>Dactylosporangium</taxon>
    </lineage>
</organism>
<dbReference type="InterPro" id="IPR021243">
    <property type="entry name" value="DUF2804"/>
</dbReference>
<dbReference type="Pfam" id="PF10974">
    <property type="entry name" value="DUF2804"/>
    <property type="match status" value="1"/>
</dbReference>
<evidence type="ECO:0000313" key="1">
    <source>
        <dbReference type="EMBL" id="GAA2352453.1"/>
    </source>
</evidence>
<proteinExistence type="predicted"/>
<keyword evidence="2" id="KW-1185">Reference proteome</keyword>
<accession>A0ABN3GIF9</accession>